<feature type="region of interest" description="Disordered" evidence="1">
    <location>
        <begin position="152"/>
        <end position="237"/>
    </location>
</feature>
<sequence>MAGARSPPSPTTKPRAIVDDSTVALGRQHVSQRETSPCYSFGTGTRKDKGKTYIGKEFAKKQSALATSPGPAYAVPSTTGQGARHVFGTEERRTNPKVQYPDSSVDLMGATVDSQAWKFSSTTVVNFGTEARMNNKNGEVVRNNPSIMLGAESPAAFEHDPKDSFVAKRKPEYSFGPPGGPDGKKVPPIQNMPTATPRTLGPGSHRLPAGLGAQPESSARSAPSWGFGTSGRLSSRR</sequence>
<dbReference type="Proteomes" id="UP001189429">
    <property type="component" value="Unassembled WGS sequence"/>
</dbReference>
<protein>
    <submittedName>
        <fullName evidence="2">Uncharacterized protein</fullName>
    </submittedName>
</protein>
<evidence type="ECO:0000313" key="3">
    <source>
        <dbReference type="Proteomes" id="UP001189429"/>
    </source>
</evidence>
<comment type="caution">
    <text evidence="2">The sequence shown here is derived from an EMBL/GenBank/DDBJ whole genome shotgun (WGS) entry which is preliminary data.</text>
</comment>
<reference evidence="2" key="1">
    <citation type="submission" date="2023-10" db="EMBL/GenBank/DDBJ databases">
        <authorList>
            <person name="Chen Y."/>
            <person name="Shah S."/>
            <person name="Dougan E. K."/>
            <person name="Thang M."/>
            <person name="Chan C."/>
        </authorList>
    </citation>
    <scope>NUCLEOTIDE SEQUENCE [LARGE SCALE GENOMIC DNA]</scope>
</reference>
<feature type="region of interest" description="Disordered" evidence="1">
    <location>
        <begin position="65"/>
        <end position="104"/>
    </location>
</feature>
<feature type="compositionally biased region" description="Basic and acidic residues" evidence="1">
    <location>
        <begin position="157"/>
        <end position="172"/>
    </location>
</feature>
<evidence type="ECO:0000313" key="2">
    <source>
        <dbReference type="EMBL" id="CAK0876186.1"/>
    </source>
</evidence>
<proteinExistence type="predicted"/>
<dbReference type="EMBL" id="CAUYUJ010017604">
    <property type="protein sequence ID" value="CAK0876186.1"/>
    <property type="molecule type" value="Genomic_DNA"/>
</dbReference>
<organism evidence="2 3">
    <name type="scientific">Prorocentrum cordatum</name>
    <dbReference type="NCBI Taxonomy" id="2364126"/>
    <lineage>
        <taxon>Eukaryota</taxon>
        <taxon>Sar</taxon>
        <taxon>Alveolata</taxon>
        <taxon>Dinophyceae</taxon>
        <taxon>Prorocentrales</taxon>
        <taxon>Prorocentraceae</taxon>
        <taxon>Prorocentrum</taxon>
    </lineage>
</organism>
<keyword evidence="3" id="KW-1185">Reference proteome</keyword>
<accession>A0ABN9VS40</accession>
<dbReference type="PANTHER" id="PTHR40429:SF1">
    <property type="entry name" value="FLAGELLAR ASSOCIATED PROTEIN"/>
    <property type="match status" value="1"/>
</dbReference>
<feature type="region of interest" description="Disordered" evidence="1">
    <location>
        <begin position="27"/>
        <end position="46"/>
    </location>
</feature>
<name>A0ABN9VS40_9DINO</name>
<feature type="non-terminal residue" evidence="2">
    <location>
        <position position="237"/>
    </location>
</feature>
<dbReference type="PANTHER" id="PTHR40429">
    <property type="entry name" value="FLAGELLAR ASSOCIATED PROTEIN"/>
    <property type="match status" value="1"/>
</dbReference>
<evidence type="ECO:0000256" key="1">
    <source>
        <dbReference type="SAM" id="MobiDB-lite"/>
    </source>
</evidence>
<gene>
    <name evidence="2" type="ORF">PCOR1329_LOCUS60641</name>
</gene>